<dbReference type="OMA" id="PHEEFRN"/>
<dbReference type="OrthoDB" id="10020333at2759"/>
<dbReference type="STRING" id="1064592.G0VK21"/>
<dbReference type="HOGENOM" id="CLU_000288_118_2_1"/>
<reference evidence="9 10" key="1">
    <citation type="journal article" date="2011" name="Proc. Natl. Acad. Sci. U.S.A.">
        <title>Evolutionary erosion of yeast sex chromosomes by mating-type switching accidents.</title>
        <authorList>
            <person name="Gordon J.L."/>
            <person name="Armisen D."/>
            <person name="Proux-Wera E."/>
            <person name="Oheigeartaigh S.S."/>
            <person name="Byrne K.P."/>
            <person name="Wolfe K.H."/>
        </authorList>
    </citation>
    <scope>NUCLEOTIDE SEQUENCE [LARGE SCALE GENOMIC DNA]</scope>
    <source>
        <strain evidence="10">ATCC 76901 / BCRC 22586 / CBS 4309 / NBRC 1992 / NRRL Y-12630</strain>
    </source>
</reference>
<dbReference type="InterPro" id="IPR000719">
    <property type="entry name" value="Prot_kinase_dom"/>
</dbReference>
<sequence>MTTSLSNERKPLEPHRTPSMSMPQDLPLEIQEEISHLYQDVPALKNNYNIIDKIGEGTFSSVYKAQDLKGKVTSKYASHFWKSPKYVALKKIYVTSSPQRIYNELNLLYILTGSSKVAPLCDAMRMRDQVIAILPYYPHDEFRTFYRDLPIKGIKMYIWELLQALNFVHSKGIIHRDVKPTNFLFNPELGRGVLVDFGLAEIQSDFSKNDYSKVFQNQYTGKDEIAAEFNAIKELRNNEQFCPCVLRSNNSVTSSSSSSGRSGSSSQHNPYGPMITIQNGKLVHVNNMNGMDLSKGYPKNEARRVKRANRAGTRGFRAPEVLMKCGSQTTKIDIWSVGVILLSFLARRFPMFQSLDDTDSLLELCAIFGWRTIKQCAAIHGLGFDVSGLTMMTENGYKDGLKEFVYELLNKECSVGTFPEYSVAFETFGYLTQDFAESRTAIEPRLPGGSRNDLTTLEENELKKYHEEIWTDHYWCFQVLEQCFEMDPLKRSSAEELLHSQFFSELNDNGDETDLEDTDDDFTNGASQDDVISSSQGDAVDDDVLLISDK</sequence>
<dbReference type="GO" id="GO:0000785">
    <property type="term" value="C:chromatin"/>
    <property type="evidence" value="ECO:0007669"/>
    <property type="project" value="EnsemblFungi"/>
</dbReference>
<dbReference type="EMBL" id="HE576760">
    <property type="protein sequence ID" value="CCC71855.1"/>
    <property type="molecule type" value="Genomic_DNA"/>
</dbReference>
<accession>G0VK21</accession>
<dbReference type="Gene3D" id="3.30.200.20">
    <property type="entry name" value="Phosphorylase Kinase, domain 1"/>
    <property type="match status" value="1"/>
</dbReference>
<keyword evidence="4" id="KW-0547">Nucleotide-binding</keyword>
<feature type="compositionally biased region" description="Low complexity" evidence="7">
    <location>
        <begin position="252"/>
        <end position="266"/>
    </location>
</feature>
<gene>
    <name evidence="9" type="primary">NCAS0I01870</name>
    <name evidence="9" type="ordered locus">NCAS_0I01870</name>
</gene>
<keyword evidence="10" id="KW-1185">Reference proteome</keyword>
<dbReference type="CDD" id="cd14019">
    <property type="entry name" value="STKc_Cdc7"/>
    <property type="match status" value="1"/>
</dbReference>
<feature type="region of interest" description="Disordered" evidence="7">
    <location>
        <begin position="1"/>
        <end position="24"/>
    </location>
</feature>
<dbReference type="FunCoup" id="G0VK21">
    <property type="interactions" value="939"/>
</dbReference>
<dbReference type="GO" id="GO:0001100">
    <property type="term" value="P:negative regulation of exit from mitosis"/>
    <property type="evidence" value="ECO:0007669"/>
    <property type="project" value="EnsemblFungi"/>
</dbReference>
<reference key="2">
    <citation type="submission" date="2011-08" db="EMBL/GenBank/DDBJ databases">
        <title>Genome sequence of Naumovozyma castellii.</title>
        <authorList>
            <person name="Gordon J.L."/>
            <person name="Armisen D."/>
            <person name="Proux-Wera E."/>
            <person name="OhEigeartaigh S.S."/>
            <person name="Byrne K.P."/>
            <person name="Wolfe K.H."/>
        </authorList>
    </citation>
    <scope>NUCLEOTIDE SEQUENCE</scope>
    <source>
        <strain>Type strain:CBS 4309</strain>
    </source>
</reference>
<dbReference type="GO" id="GO:1903468">
    <property type="term" value="P:positive regulation of DNA replication initiation"/>
    <property type="evidence" value="ECO:0007669"/>
    <property type="project" value="EnsemblFungi"/>
</dbReference>
<dbReference type="InterPro" id="IPR008271">
    <property type="entry name" value="Ser/Thr_kinase_AS"/>
</dbReference>
<keyword evidence="3" id="KW-0808">Transferase</keyword>
<dbReference type="InterPro" id="IPR011009">
    <property type="entry name" value="Kinase-like_dom_sf"/>
</dbReference>
<organism evidence="9 10">
    <name type="scientific">Naumovozyma castellii</name>
    <name type="common">Yeast</name>
    <name type="synonym">Saccharomyces castellii</name>
    <dbReference type="NCBI Taxonomy" id="27288"/>
    <lineage>
        <taxon>Eukaryota</taxon>
        <taxon>Fungi</taxon>
        <taxon>Dikarya</taxon>
        <taxon>Ascomycota</taxon>
        <taxon>Saccharomycotina</taxon>
        <taxon>Saccharomycetes</taxon>
        <taxon>Saccharomycetales</taxon>
        <taxon>Saccharomycetaceae</taxon>
        <taxon>Naumovozyma</taxon>
    </lineage>
</organism>
<dbReference type="GO" id="GO:0004674">
    <property type="term" value="F:protein serine/threonine kinase activity"/>
    <property type="evidence" value="ECO:0007669"/>
    <property type="project" value="UniProtKB-KW"/>
</dbReference>
<evidence type="ECO:0000256" key="4">
    <source>
        <dbReference type="ARBA" id="ARBA00022741"/>
    </source>
</evidence>
<protein>
    <recommendedName>
        <fullName evidence="1">non-specific serine/threonine protein kinase</fullName>
        <ecNumber evidence="1">2.7.11.1</ecNumber>
    </recommendedName>
</protein>
<dbReference type="KEGG" id="ncs:NCAS_0I01870"/>
<feature type="region of interest" description="Disordered" evidence="7">
    <location>
        <begin position="252"/>
        <end position="271"/>
    </location>
</feature>
<dbReference type="GO" id="GO:0006270">
    <property type="term" value="P:DNA replication initiation"/>
    <property type="evidence" value="ECO:0007669"/>
    <property type="project" value="EnsemblFungi"/>
</dbReference>
<proteinExistence type="predicted"/>
<evidence type="ECO:0000313" key="10">
    <source>
        <dbReference type="Proteomes" id="UP000001640"/>
    </source>
</evidence>
<evidence type="ECO:0000256" key="3">
    <source>
        <dbReference type="ARBA" id="ARBA00022679"/>
    </source>
</evidence>
<dbReference type="GO" id="GO:0033314">
    <property type="term" value="P:mitotic DNA replication checkpoint signaling"/>
    <property type="evidence" value="ECO:0007669"/>
    <property type="project" value="EnsemblFungi"/>
</dbReference>
<evidence type="ECO:0000256" key="1">
    <source>
        <dbReference type="ARBA" id="ARBA00012513"/>
    </source>
</evidence>
<keyword evidence="6" id="KW-0067">ATP-binding</keyword>
<feature type="compositionally biased region" description="Acidic residues" evidence="7">
    <location>
        <begin position="508"/>
        <end position="522"/>
    </location>
</feature>
<dbReference type="GO" id="GO:1904968">
    <property type="term" value="P:positive regulation of spindle attachment to meiosis I kinetochore"/>
    <property type="evidence" value="ECO:0007669"/>
    <property type="project" value="EnsemblFungi"/>
</dbReference>
<evidence type="ECO:0000256" key="6">
    <source>
        <dbReference type="ARBA" id="ARBA00022840"/>
    </source>
</evidence>
<keyword evidence="5" id="KW-0418">Kinase</keyword>
<dbReference type="PROSITE" id="PS50011">
    <property type="entry name" value="PROTEIN_KINASE_DOM"/>
    <property type="match status" value="1"/>
</dbReference>
<evidence type="ECO:0000256" key="5">
    <source>
        <dbReference type="ARBA" id="ARBA00022777"/>
    </source>
</evidence>
<dbReference type="GO" id="GO:0042802">
    <property type="term" value="F:identical protein binding"/>
    <property type="evidence" value="ECO:0007669"/>
    <property type="project" value="EnsemblFungi"/>
</dbReference>
<feature type="compositionally biased region" description="Polar residues" evidence="7">
    <location>
        <begin position="526"/>
        <end position="535"/>
    </location>
</feature>
<dbReference type="GO" id="GO:0006279">
    <property type="term" value="P:premeiotic DNA replication"/>
    <property type="evidence" value="ECO:0007669"/>
    <property type="project" value="EnsemblFungi"/>
</dbReference>
<evidence type="ECO:0000256" key="7">
    <source>
        <dbReference type="SAM" id="MobiDB-lite"/>
    </source>
</evidence>
<name>G0VK21_NAUCA</name>
<dbReference type="GO" id="GO:0060903">
    <property type="term" value="P:positive regulation of meiosis I"/>
    <property type="evidence" value="ECO:0007669"/>
    <property type="project" value="EnsemblFungi"/>
</dbReference>
<dbReference type="GO" id="GO:0000775">
    <property type="term" value="C:chromosome, centromeric region"/>
    <property type="evidence" value="ECO:0007669"/>
    <property type="project" value="EnsemblFungi"/>
</dbReference>
<dbReference type="PROSITE" id="PS00108">
    <property type="entry name" value="PROTEIN_KINASE_ST"/>
    <property type="match status" value="1"/>
</dbReference>
<keyword evidence="2" id="KW-0723">Serine/threonine-protein kinase</keyword>
<feature type="region of interest" description="Disordered" evidence="7">
    <location>
        <begin position="508"/>
        <end position="535"/>
    </location>
</feature>
<dbReference type="GO" id="GO:0005524">
    <property type="term" value="F:ATP binding"/>
    <property type="evidence" value="ECO:0007669"/>
    <property type="project" value="UniProtKB-KW"/>
</dbReference>
<dbReference type="Proteomes" id="UP000001640">
    <property type="component" value="Chromosome 9"/>
</dbReference>
<dbReference type="GO" id="GO:0000082">
    <property type="term" value="P:G1/S transition of mitotic cell cycle"/>
    <property type="evidence" value="ECO:0007669"/>
    <property type="project" value="EnsemblFungi"/>
</dbReference>
<dbReference type="GO" id="GO:1905342">
    <property type="term" value="P:positive regulation of protein localization to kinetochore"/>
    <property type="evidence" value="ECO:0007669"/>
    <property type="project" value="EnsemblFungi"/>
</dbReference>
<dbReference type="FunFam" id="3.30.200.20:FF:000637">
    <property type="entry name" value="Serine/threonine protein kinase"/>
    <property type="match status" value="1"/>
</dbReference>
<dbReference type="PANTHER" id="PTHR44167:SF23">
    <property type="entry name" value="CDC7 KINASE, ISOFORM A-RELATED"/>
    <property type="match status" value="1"/>
</dbReference>
<evidence type="ECO:0000313" key="9">
    <source>
        <dbReference type="EMBL" id="CCC71855.1"/>
    </source>
</evidence>
<dbReference type="PANTHER" id="PTHR44167">
    <property type="entry name" value="OVARIAN-SPECIFIC SERINE/THREONINE-PROTEIN KINASE LOK-RELATED"/>
    <property type="match status" value="1"/>
</dbReference>
<feature type="domain" description="Protein kinase" evidence="8">
    <location>
        <begin position="48"/>
        <end position="503"/>
    </location>
</feature>
<dbReference type="RefSeq" id="XP_003678197.1">
    <property type="nucleotide sequence ID" value="XM_003678149.1"/>
</dbReference>
<dbReference type="Pfam" id="PF00069">
    <property type="entry name" value="Pkinase"/>
    <property type="match status" value="2"/>
</dbReference>
<dbReference type="GO" id="GO:1905263">
    <property type="term" value="P:positive regulation of meiotic DNA double-strand break formation involved in reciprocal meiotic recombination"/>
    <property type="evidence" value="ECO:0007669"/>
    <property type="project" value="EnsemblFungi"/>
</dbReference>
<dbReference type="InParanoid" id="G0VK21"/>
<dbReference type="GO" id="GO:0045739">
    <property type="term" value="P:positive regulation of DNA repair"/>
    <property type="evidence" value="ECO:0007669"/>
    <property type="project" value="EnsemblFungi"/>
</dbReference>
<dbReference type="eggNOG" id="KOG1167">
    <property type="taxonomic scope" value="Eukaryota"/>
</dbReference>
<dbReference type="SUPFAM" id="SSF56112">
    <property type="entry name" value="Protein kinase-like (PK-like)"/>
    <property type="match status" value="1"/>
</dbReference>
<feature type="compositionally biased region" description="Basic and acidic residues" evidence="7">
    <location>
        <begin position="7"/>
        <end position="16"/>
    </location>
</feature>
<evidence type="ECO:0000259" key="8">
    <source>
        <dbReference type="PROSITE" id="PS50011"/>
    </source>
</evidence>
<dbReference type="Gene3D" id="1.10.510.10">
    <property type="entry name" value="Transferase(Phosphotransferase) domain 1"/>
    <property type="match status" value="1"/>
</dbReference>
<dbReference type="GeneID" id="96905542"/>
<dbReference type="AlphaFoldDB" id="G0VK21"/>
<dbReference type="GO" id="GO:0031573">
    <property type="term" value="P:mitotic intra-S DNA damage checkpoint signaling"/>
    <property type="evidence" value="ECO:0007669"/>
    <property type="project" value="EnsemblFungi"/>
</dbReference>
<evidence type="ECO:0000256" key="2">
    <source>
        <dbReference type="ARBA" id="ARBA00022527"/>
    </source>
</evidence>
<dbReference type="SMART" id="SM00220">
    <property type="entry name" value="S_TKc"/>
    <property type="match status" value="1"/>
</dbReference>
<dbReference type="GO" id="GO:0000727">
    <property type="term" value="P:double-strand break repair via break-induced replication"/>
    <property type="evidence" value="ECO:0007669"/>
    <property type="project" value="EnsemblFungi"/>
</dbReference>
<dbReference type="EC" id="2.7.11.1" evidence="1"/>
<dbReference type="GO" id="GO:0031503">
    <property type="term" value="P:protein-containing complex localization"/>
    <property type="evidence" value="ECO:0007669"/>
    <property type="project" value="EnsemblFungi"/>
</dbReference>
<dbReference type="GO" id="GO:1902977">
    <property type="term" value="P:mitotic DNA replication preinitiation complex assembly"/>
    <property type="evidence" value="ECO:0007669"/>
    <property type="project" value="EnsemblFungi"/>
</dbReference>
<dbReference type="GO" id="GO:0031431">
    <property type="term" value="C:Dbf4-dependent protein kinase complex"/>
    <property type="evidence" value="ECO:0007669"/>
    <property type="project" value="EnsemblFungi"/>
</dbReference>